<feature type="domain" description="EthD" evidence="2">
    <location>
        <begin position="24"/>
        <end position="100"/>
    </location>
</feature>
<dbReference type="GO" id="GO:0016491">
    <property type="term" value="F:oxidoreductase activity"/>
    <property type="evidence" value="ECO:0007669"/>
    <property type="project" value="InterPro"/>
</dbReference>
<gene>
    <name evidence="3" type="ORF">AB675_3093</name>
</gene>
<organism evidence="3 4">
    <name type="scientific">Cyphellophora attinorum</name>
    <dbReference type="NCBI Taxonomy" id="1664694"/>
    <lineage>
        <taxon>Eukaryota</taxon>
        <taxon>Fungi</taxon>
        <taxon>Dikarya</taxon>
        <taxon>Ascomycota</taxon>
        <taxon>Pezizomycotina</taxon>
        <taxon>Eurotiomycetes</taxon>
        <taxon>Chaetothyriomycetidae</taxon>
        <taxon>Chaetothyriales</taxon>
        <taxon>Cyphellophoraceae</taxon>
        <taxon>Cyphellophora</taxon>
    </lineage>
</organism>
<evidence type="ECO:0000313" key="4">
    <source>
        <dbReference type="Proteomes" id="UP000038010"/>
    </source>
</evidence>
<dbReference type="STRING" id="1664694.A0A0N1H5W7"/>
<dbReference type="InterPro" id="IPR009799">
    <property type="entry name" value="EthD_dom"/>
</dbReference>
<dbReference type="GeneID" id="28734997"/>
<evidence type="ECO:0000259" key="2">
    <source>
        <dbReference type="Pfam" id="PF07110"/>
    </source>
</evidence>
<evidence type="ECO:0000313" key="3">
    <source>
        <dbReference type="EMBL" id="KPI37924.1"/>
    </source>
</evidence>
<dbReference type="InterPro" id="IPR011008">
    <property type="entry name" value="Dimeric_a/b-barrel"/>
</dbReference>
<comment type="similarity">
    <text evidence="1">Belongs to the tpcK family.</text>
</comment>
<accession>A0A0N1H5W7</accession>
<dbReference type="OrthoDB" id="3183782at2759"/>
<dbReference type="RefSeq" id="XP_017997887.1">
    <property type="nucleotide sequence ID" value="XM_018143117.1"/>
</dbReference>
<evidence type="ECO:0000256" key="1">
    <source>
        <dbReference type="ARBA" id="ARBA00005986"/>
    </source>
</evidence>
<dbReference type="Pfam" id="PF07110">
    <property type="entry name" value="EthD"/>
    <property type="match status" value="1"/>
</dbReference>
<dbReference type="SUPFAM" id="SSF54909">
    <property type="entry name" value="Dimeric alpha+beta barrel"/>
    <property type="match status" value="1"/>
</dbReference>
<protein>
    <recommendedName>
        <fullName evidence="2">EthD domain-containing protein</fullName>
    </recommendedName>
</protein>
<name>A0A0N1H5W7_9EURO</name>
<reference evidence="3 4" key="1">
    <citation type="submission" date="2015-06" db="EMBL/GenBank/DDBJ databases">
        <title>Draft genome of the ant-associated black yeast Phialophora attae CBS 131958.</title>
        <authorList>
            <person name="Moreno L.F."/>
            <person name="Stielow B.J."/>
            <person name="de Hoog S."/>
            <person name="Vicente V.A."/>
            <person name="Weiss V.A."/>
            <person name="de Vries M."/>
            <person name="Cruz L.M."/>
            <person name="Souza E.M."/>
        </authorList>
    </citation>
    <scope>NUCLEOTIDE SEQUENCE [LARGE SCALE GENOMIC DNA]</scope>
    <source>
        <strain evidence="3 4">CBS 131958</strain>
    </source>
</reference>
<sequence>MSSFPKTQKIVFIAHLKRNPNFKTREEFWKYWEGHHGPLAAPMLSVFGGLLYQQIQVSGTVVSNQPLPNTRTPTNEVIEFDGIAIFTLAGDADVPGFLNALAGNADSEDPKVREQVKYNLEVVKPDELVLLDAKAPGMGVVRVETGNVVGFDLAPTS</sequence>
<dbReference type="EMBL" id="LFJN01000021">
    <property type="protein sequence ID" value="KPI37924.1"/>
    <property type="molecule type" value="Genomic_DNA"/>
</dbReference>
<dbReference type="Proteomes" id="UP000038010">
    <property type="component" value="Unassembled WGS sequence"/>
</dbReference>
<proteinExistence type="inferred from homology"/>
<dbReference type="AlphaFoldDB" id="A0A0N1H5W7"/>
<comment type="caution">
    <text evidence="3">The sequence shown here is derived from an EMBL/GenBank/DDBJ whole genome shotgun (WGS) entry which is preliminary data.</text>
</comment>
<keyword evidence="4" id="KW-1185">Reference proteome</keyword>
<dbReference type="Gene3D" id="3.30.70.100">
    <property type="match status" value="1"/>
</dbReference>
<dbReference type="VEuPathDB" id="FungiDB:AB675_3093"/>